<dbReference type="InterPro" id="IPR053847">
    <property type="entry name" value="DUF6928"/>
</dbReference>
<reference evidence="1 2" key="1">
    <citation type="journal article" date="2019" name="Int. J. Syst. Evol. Microbiol.">
        <title>The Global Catalogue of Microorganisms (GCM) 10K type strain sequencing project: providing services to taxonomists for standard genome sequencing and annotation.</title>
        <authorList>
            <consortium name="The Broad Institute Genomics Platform"/>
            <consortium name="The Broad Institute Genome Sequencing Center for Infectious Disease"/>
            <person name="Wu L."/>
            <person name="Ma J."/>
        </authorList>
    </citation>
    <scope>NUCLEOTIDE SEQUENCE [LARGE SCALE GENOMIC DNA]</scope>
    <source>
        <strain evidence="1 2">JCM 6242</strain>
    </source>
</reference>
<sequence>MAMGAKTGILVHADGDVAEVLRRAPPLDRDACRLLVSRLYAGERVEEIGDGCLGESAYPPEGVVYVGCFPGVEIVTDLALMVDRPSELFPRHVARGGRRTYLHAMHSVVDWLAFGVWHDGVQIRSLSMSPDDGIMESVGDPLPFELPYWAGEHPADPHHDSDYPFPFHPLDLGEAALEFFFGFRMEGHPTGIAPCDIPLMGFRVDGHV</sequence>
<protein>
    <submittedName>
        <fullName evidence="1">Uncharacterized protein</fullName>
    </submittedName>
</protein>
<proteinExistence type="predicted"/>
<gene>
    <name evidence="1" type="ORF">GCM10010517_76320</name>
</gene>
<evidence type="ECO:0000313" key="1">
    <source>
        <dbReference type="EMBL" id="GAA2909866.1"/>
    </source>
</evidence>
<dbReference type="EMBL" id="BAAAVI010000101">
    <property type="protein sequence ID" value="GAA2909866.1"/>
    <property type="molecule type" value="Genomic_DNA"/>
</dbReference>
<organism evidence="1 2">
    <name type="scientific">Streptosporangium fragile</name>
    <dbReference type="NCBI Taxonomy" id="46186"/>
    <lineage>
        <taxon>Bacteria</taxon>
        <taxon>Bacillati</taxon>
        <taxon>Actinomycetota</taxon>
        <taxon>Actinomycetes</taxon>
        <taxon>Streptosporangiales</taxon>
        <taxon>Streptosporangiaceae</taxon>
        <taxon>Streptosporangium</taxon>
    </lineage>
</organism>
<accession>A0ABN3WCT9</accession>
<dbReference type="Pfam" id="PF21997">
    <property type="entry name" value="DUF6928"/>
    <property type="match status" value="1"/>
</dbReference>
<comment type="caution">
    <text evidence="1">The sequence shown here is derived from an EMBL/GenBank/DDBJ whole genome shotgun (WGS) entry which is preliminary data.</text>
</comment>
<evidence type="ECO:0000313" key="2">
    <source>
        <dbReference type="Proteomes" id="UP001500831"/>
    </source>
</evidence>
<name>A0ABN3WCT9_9ACTN</name>
<dbReference type="Proteomes" id="UP001500831">
    <property type="component" value="Unassembled WGS sequence"/>
</dbReference>
<keyword evidence="2" id="KW-1185">Reference proteome</keyword>